<gene>
    <name evidence="3 4" type="primary">rpiA</name>
    <name evidence="4" type="ORF">GT003_11040</name>
</gene>
<dbReference type="InterPro" id="IPR037171">
    <property type="entry name" value="NagB/RpiA_transferase-like"/>
</dbReference>
<feature type="active site" description="Proton acceptor" evidence="3">
    <location>
        <position position="102"/>
    </location>
</feature>
<dbReference type="CDD" id="cd01398">
    <property type="entry name" value="RPI_A"/>
    <property type="match status" value="1"/>
</dbReference>
<keyword evidence="5" id="KW-1185">Reference proteome</keyword>
<dbReference type="GO" id="GO:0006014">
    <property type="term" value="P:D-ribose metabolic process"/>
    <property type="evidence" value="ECO:0007669"/>
    <property type="project" value="TreeGrafter"/>
</dbReference>
<dbReference type="Proteomes" id="UP000558113">
    <property type="component" value="Unassembled WGS sequence"/>
</dbReference>
<dbReference type="EC" id="5.3.1.6" evidence="3"/>
<protein>
    <recommendedName>
        <fullName evidence="3">Ribose-5-phosphate isomerase A</fullName>
        <ecNumber evidence="3">5.3.1.6</ecNumber>
    </recommendedName>
    <alternativeName>
        <fullName evidence="3">Phosphoriboisomerase A</fullName>
        <shortName evidence="3">PRI</shortName>
    </alternativeName>
</protein>
<organism evidence="4 5">
    <name type="scientific">Paenibacillus sacheonensis</name>
    <dbReference type="NCBI Taxonomy" id="742054"/>
    <lineage>
        <taxon>Bacteria</taxon>
        <taxon>Bacillati</taxon>
        <taxon>Bacillota</taxon>
        <taxon>Bacilli</taxon>
        <taxon>Bacillales</taxon>
        <taxon>Paenibacillaceae</taxon>
        <taxon>Paenibacillus</taxon>
    </lineage>
</organism>
<reference evidence="4 5" key="1">
    <citation type="submission" date="2020-01" db="EMBL/GenBank/DDBJ databases">
        <title>Paenibacillus soybeanensis sp. nov. isolated from the nodules of soybean (Glycine max(L.) Merr).</title>
        <authorList>
            <person name="Wang H."/>
        </authorList>
    </citation>
    <scope>NUCLEOTIDE SEQUENCE [LARGE SCALE GENOMIC DNA]</scope>
    <source>
        <strain evidence="4 5">DSM 23054</strain>
    </source>
</reference>
<dbReference type="EMBL" id="JAAAMU010000005">
    <property type="protein sequence ID" value="NBC69528.1"/>
    <property type="molecule type" value="Genomic_DNA"/>
</dbReference>
<accession>A0A7X5BWJ8</accession>
<evidence type="ECO:0000256" key="1">
    <source>
        <dbReference type="ARBA" id="ARBA00001713"/>
    </source>
</evidence>
<dbReference type="Gene3D" id="3.40.50.1360">
    <property type="match status" value="1"/>
</dbReference>
<dbReference type="GO" id="GO:0009052">
    <property type="term" value="P:pentose-phosphate shunt, non-oxidative branch"/>
    <property type="evidence" value="ECO:0007669"/>
    <property type="project" value="UniProtKB-UniRule"/>
</dbReference>
<keyword evidence="2 3" id="KW-0413">Isomerase</keyword>
<evidence type="ECO:0000256" key="2">
    <source>
        <dbReference type="ARBA" id="ARBA00023235"/>
    </source>
</evidence>
<dbReference type="RefSeq" id="WP_161697500.1">
    <property type="nucleotide sequence ID" value="NZ_JAAAMU010000005.1"/>
</dbReference>
<comment type="pathway">
    <text evidence="3">Carbohydrate degradation; pentose phosphate pathway; D-ribose 5-phosphate from D-ribulose 5-phosphate (non-oxidative stage): step 1/1.</text>
</comment>
<dbReference type="PANTHER" id="PTHR11934">
    <property type="entry name" value="RIBOSE-5-PHOSPHATE ISOMERASE"/>
    <property type="match status" value="1"/>
</dbReference>
<sequence>MNAKQLAAEQAVTHLEHDMIVGLGTGTTAYHAIQGIAARVKEGLRIRTVASSKQSEELAQQLGIPTVPFASIDGIDLTIDGADEVDESLHLIKGGGGALLREKILASNSAKLIIIVDESKLVRKLGQFPLPVEITPFAYELTMKQVRSLGCNPVLRVAEGKTFVTDNGNFILDCAFGVIDHPAELSVKLLAIPGVAEHGLFVNMADTVIIGSSEGTVRYLQR</sequence>
<evidence type="ECO:0000313" key="4">
    <source>
        <dbReference type="EMBL" id="NBC69528.1"/>
    </source>
</evidence>
<dbReference type="OrthoDB" id="5870696at2"/>
<dbReference type="HAMAP" id="MF_00170">
    <property type="entry name" value="Rib_5P_isom_A"/>
    <property type="match status" value="1"/>
</dbReference>
<dbReference type="SUPFAM" id="SSF75445">
    <property type="entry name" value="D-ribose-5-phosphate isomerase (RpiA), lid domain"/>
    <property type="match status" value="1"/>
</dbReference>
<dbReference type="GO" id="GO:0004751">
    <property type="term" value="F:ribose-5-phosphate isomerase activity"/>
    <property type="evidence" value="ECO:0007669"/>
    <property type="project" value="UniProtKB-UniRule"/>
</dbReference>
<dbReference type="InterPro" id="IPR020672">
    <property type="entry name" value="Ribose5P_isomerase_typA_subgr"/>
</dbReference>
<feature type="binding site" evidence="3">
    <location>
        <begin position="93"/>
        <end position="96"/>
    </location>
    <ligand>
        <name>substrate</name>
    </ligand>
</feature>
<dbReference type="PANTHER" id="PTHR11934:SF0">
    <property type="entry name" value="RIBOSE-5-PHOSPHATE ISOMERASE"/>
    <property type="match status" value="1"/>
</dbReference>
<dbReference type="UniPathway" id="UPA00115">
    <property type="reaction ID" value="UER00412"/>
</dbReference>
<name>A0A7X5BWJ8_9BACL</name>
<dbReference type="FunFam" id="3.40.50.1360:FF:000001">
    <property type="entry name" value="Ribose-5-phosphate isomerase A"/>
    <property type="match status" value="1"/>
</dbReference>
<dbReference type="GO" id="GO:0005829">
    <property type="term" value="C:cytosol"/>
    <property type="evidence" value="ECO:0007669"/>
    <property type="project" value="TreeGrafter"/>
</dbReference>
<comment type="caution">
    <text evidence="4">The sequence shown here is derived from an EMBL/GenBank/DDBJ whole genome shotgun (WGS) entry which is preliminary data.</text>
</comment>
<evidence type="ECO:0000256" key="3">
    <source>
        <dbReference type="HAMAP-Rule" id="MF_00170"/>
    </source>
</evidence>
<dbReference type="Pfam" id="PF06026">
    <property type="entry name" value="Rib_5-P_isom_A"/>
    <property type="match status" value="1"/>
</dbReference>
<comment type="subunit">
    <text evidence="3">Homodimer.</text>
</comment>
<feature type="binding site" evidence="3">
    <location>
        <begin position="80"/>
        <end position="83"/>
    </location>
    <ligand>
        <name>substrate</name>
    </ligand>
</feature>
<comment type="catalytic activity">
    <reaction evidence="1 3">
        <text>aldehydo-D-ribose 5-phosphate = D-ribulose 5-phosphate</text>
        <dbReference type="Rhea" id="RHEA:14657"/>
        <dbReference type="ChEBI" id="CHEBI:58121"/>
        <dbReference type="ChEBI" id="CHEBI:58273"/>
        <dbReference type="EC" id="5.3.1.6"/>
    </reaction>
</comment>
<feature type="binding site" evidence="3">
    <location>
        <begin position="25"/>
        <end position="28"/>
    </location>
    <ligand>
        <name>substrate</name>
    </ligand>
</feature>
<comment type="similarity">
    <text evidence="3">Belongs to the ribose 5-phosphate isomerase family.</text>
</comment>
<proteinExistence type="inferred from homology"/>
<evidence type="ECO:0000313" key="5">
    <source>
        <dbReference type="Proteomes" id="UP000558113"/>
    </source>
</evidence>
<feature type="binding site" evidence="3">
    <location>
        <position position="120"/>
    </location>
    <ligand>
        <name>substrate</name>
    </ligand>
</feature>
<dbReference type="SUPFAM" id="SSF100950">
    <property type="entry name" value="NagB/RpiA/CoA transferase-like"/>
    <property type="match status" value="1"/>
</dbReference>
<dbReference type="InterPro" id="IPR004788">
    <property type="entry name" value="Ribose5P_isomerase_type_A"/>
</dbReference>
<dbReference type="NCBIfam" id="TIGR00021">
    <property type="entry name" value="rpiA"/>
    <property type="match status" value="1"/>
</dbReference>
<dbReference type="AlphaFoldDB" id="A0A7X5BWJ8"/>
<dbReference type="NCBIfam" id="NF001924">
    <property type="entry name" value="PRK00702.1"/>
    <property type="match status" value="1"/>
</dbReference>
<comment type="function">
    <text evidence="3">Catalyzes the reversible conversion of ribose-5-phosphate to ribulose 5-phosphate.</text>
</comment>
<dbReference type="Gene3D" id="3.30.70.260">
    <property type="match status" value="1"/>
</dbReference>